<sequence>MPGLLEGHSSLRNLGPPSCPDYQEVHPAVGLTVLDPLQGHSNSVPFMTLITAAREAALALNCPVTEKVLLASGHNHTESTREKNITV</sequence>
<comment type="caution">
    <text evidence="1">The sequence shown here is derived from an EMBL/GenBank/DDBJ whole genome shotgun (WGS) entry which is preliminary data.</text>
</comment>
<name>A0A4Y2RIB0_ARAVE</name>
<reference evidence="1 3" key="1">
    <citation type="journal article" date="2019" name="Sci. Rep.">
        <title>Orb-weaving spider Araneus ventricosus genome elucidates the spidroin gene catalogue.</title>
        <authorList>
            <person name="Kono N."/>
            <person name="Nakamura H."/>
            <person name="Ohtoshi R."/>
            <person name="Moran D.A.P."/>
            <person name="Shinohara A."/>
            <person name="Yoshida Y."/>
            <person name="Fujiwara M."/>
            <person name="Mori M."/>
            <person name="Tomita M."/>
            <person name="Arakawa K."/>
        </authorList>
    </citation>
    <scope>NUCLEOTIDE SEQUENCE [LARGE SCALE GENOMIC DNA]</scope>
</reference>
<evidence type="ECO:0000313" key="1">
    <source>
        <dbReference type="EMBL" id="GBN75552.1"/>
    </source>
</evidence>
<keyword evidence="3" id="KW-1185">Reference proteome</keyword>
<dbReference type="EMBL" id="BGPR01017237">
    <property type="protein sequence ID" value="GBN75552.1"/>
    <property type="molecule type" value="Genomic_DNA"/>
</dbReference>
<dbReference type="Proteomes" id="UP000499080">
    <property type="component" value="Unassembled WGS sequence"/>
</dbReference>
<evidence type="ECO:0000313" key="3">
    <source>
        <dbReference type="Proteomes" id="UP000499080"/>
    </source>
</evidence>
<accession>A0A4Y2RIB0</accession>
<evidence type="ECO:0000313" key="2">
    <source>
        <dbReference type="EMBL" id="GBN75570.1"/>
    </source>
</evidence>
<dbReference type="EMBL" id="BGPR01017242">
    <property type="protein sequence ID" value="GBN75570.1"/>
    <property type="molecule type" value="Genomic_DNA"/>
</dbReference>
<organism evidence="1 3">
    <name type="scientific">Araneus ventricosus</name>
    <name type="common">Orbweaver spider</name>
    <name type="synonym">Epeira ventricosa</name>
    <dbReference type="NCBI Taxonomy" id="182803"/>
    <lineage>
        <taxon>Eukaryota</taxon>
        <taxon>Metazoa</taxon>
        <taxon>Ecdysozoa</taxon>
        <taxon>Arthropoda</taxon>
        <taxon>Chelicerata</taxon>
        <taxon>Arachnida</taxon>
        <taxon>Araneae</taxon>
        <taxon>Araneomorphae</taxon>
        <taxon>Entelegynae</taxon>
        <taxon>Araneoidea</taxon>
        <taxon>Araneidae</taxon>
        <taxon>Araneus</taxon>
    </lineage>
</organism>
<dbReference type="AlphaFoldDB" id="A0A4Y2RIB0"/>
<proteinExistence type="predicted"/>
<gene>
    <name evidence="2" type="ORF">AVEN_138119_1</name>
    <name evidence="1" type="ORF">AVEN_6340_1</name>
</gene>
<protein>
    <submittedName>
        <fullName evidence="1">Uncharacterized protein</fullName>
    </submittedName>
</protein>